<keyword evidence="2" id="KW-0645">Protease</keyword>
<keyword evidence="3" id="KW-1185">Reference proteome</keyword>
<proteinExistence type="predicted"/>
<dbReference type="GO" id="GO:0008233">
    <property type="term" value="F:peptidase activity"/>
    <property type="evidence" value="ECO:0007669"/>
    <property type="project" value="UniProtKB-KW"/>
</dbReference>
<reference evidence="2 3" key="1">
    <citation type="submission" date="2023-02" db="EMBL/GenBank/DDBJ databases">
        <title>Genome sequence of Mucilaginibacter jinjuensis strain KACC 16571.</title>
        <authorList>
            <person name="Kim S."/>
            <person name="Heo J."/>
            <person name="Kwon S.-W."/>
        </authorList>
    </citation>
    <scope>NUCLEOTIDE SEQUENCE [LARGE SCALE GENOMIC DNA]</scope>
    <source>
        <strain evidence="2 3">KACC 16571</strain>
    </source>
</reference>
<gene>
    <name evidence="2" type="ORF">PQO05_21885</name>
</gene>
<keyword evidence="1" id="KW-0732">Signal</keyword>
<keyword evidence="2" id="KW-0378">Hydrolase</keyword>
<dbReference type="RefSeq" id="WP_273629579.1">
    <property type="nucleotide sequence ID" value="NZ_CP117167.1"/>
</dbReference>
<feature type="signal peptide" evidence="1">
    <location>
        <begin position="1"/>
        <end position="19"/>
    </location>
</feature>
<dbReference type="Pfam" id="PF13650">
    <property type="entry name" value="Asp_protease_2"/>
    <property type="match status" value="1"/>
</dbReference>
<dbReference type="GO" id="GO:0006508">
    <property type="term" value="P:proteolysis"/>
    <property type="evidence" value="ECO:0007669"/>
    <property type="project" value="UniProtKB-KW"/>
</dbReference>
<dbReference type="Proteomes" id="UP001216139">
    <property type="component" value="Chromosome"/>
</dbReference>
<evidence type="ECO:0000313" key="3">
    <source>
        <dbReference type="Proteomes" id="UP001216139"/>
    </source>
</evidence>
<accession>A0ABY7T6K3</accession>
<sequence length="386" mass="42496">MKFIICVLLFVLPCTVTLAQKFSYNQGEASTKNYYEEIPYETINGKMFVYPEIAGVKHKFLFDTGAPVAIDQDLGQKSGAKVIHTDIAVDAYGNKDSIKVMGIDLKLGSVTFNNIPAITLIPAFYKCWGVEGVIGSNLLHNSIVSINAVKHIIIITDQESKLALSGKKSLPLILNEQSDPKVKLTFGDKTELLLGFDTGDSELLRISEDGMNRLKKAGACEVIAKGYGANSFSGAGAQKAADKYRFQIPVITLCGYRFENIITESNKQVVPGFGTKILNYGIITLDYINKKFYFEGIASTTDLYEKQWPFHPTLSGDKLVVGVVWKDSSIGIKPGEQITAVNDVDYSHINLCDLLNNKSILDGKETATLTIKDDKGVERKVQIDKR</sequence>
<name>A0ABY7T6K3_9SPHI</name>
<dbReference type="Gene3D" id="2.40.70.10">
    <property type="entry name" value="Acid Proteases"/>
    <property type="match status" value="1"/>
</dbReference>
<dbReference type="InterPro" id="IPR021109">
    <property type="entry name" value="Peptidase_aspartic_dom_sf"/>
</dbReference>
<dbReference type="EMBL" id="CP117167">
    <property type="protein sequence ID" value="WCT11393.1"/>
    <property type="molecule type" value="Genomic_DNA"/>
</dbReference>
<protein>
    <submittedName>
        <fullName evidence="2">Aspartyl protease family protein</fullName>
    </submittedName>
</protein>
<organism evidence="2 3">
    <name type="scientific">Mucilaginibacter jinjuensis</name>
    <dbReference type="NCBI Taxonomy" id="1176721"/>
    <lineage>
        <taxon>Bacteria</taxon>
        <taxon>Pseudomonadati</taxon>
        <taxon>Bacteroidota</taxon>
        <taxon>Sphingobacteriia</taxon>
        <taxon>Sphingobacteriales</taxon>
        <taxon>Sphingobacteriaceae</taxon>
        <taxon>Mucilaginibacter</taxon>
    </lineage>
</organism>
<evidence type="ECO:0000313" key="2">
    <source>
        <dbReference type="EMBL" id="WCT11393.1"/>
    </source>
</evidence>
<feature type="chain" id="PRO_5046251219" evidence="1">
    <location>
        <begin position="20"/>
        <end position="386"/>
    </location>
</feature>
<evidence type="ECO:0000256" key="1">
    <source>
        <dbReference type="SAM" id="SignalP"/>
    </source>
</evidence>